<protein>
    <submittedName>
        <fullName evidence="1">Uncharacterized protein</fullName>
    </submittedName>
</protein>
<name>A0A2G9QJ69_AQUCT</name>
<evidence type="ECO:0000313" key="1">
    <source>
        <dbReference type="EMBL" id="PIO15644.1"/>
    </source>
</evidence>
<gene>
    <name evidence="1" type="ORF">AB205_0169680</name>
</gene>
<dbReference type="EMBL" id="KV981478">
    <property type="protein sequence ID" value="PIO15644.1"/>
    <property type="molecule type" value="Genomic_DNA"/>
</dbReference>
<accession>A0A2G9QJ69</accession>
<reference evidence="1" key="1">
    <citation type="submission" date="2017-08" db="EMBL/GenBank/DDBJ databases">
        <title>Assembly of the North American Bullfrog Genome.</title>
        <authorList>
            <person name="Warren R.L."/>
            <person name="Vandervalk B.P."/>
            <person name="Kucuk E."/>
            <person name="Birol I."/>
            <person name="Helbing C."/>
            <person name="Pandoh P."/>
            <person name="Behsaz B."/>
            <person name="Mohamadi H."/>
            <person name="Chu J."/>
            <person name="Jackman S."/>
            <person name="Hammond S.A."/>
            <person name="Veldhoen N."/>
            <person name="Kirk H."/>
            <person name="Zhao Y."/>
            <person name="Coope R."/>
            <person name="Pleasance S."/>
            <person name="Moore R."/>
            <person name="Holt R."/>
        </authorList>
    </citation>
    <scope>NUCLEOTIDE SEQUENCE</scope>
    <source>
        <strain evidence="1">Bruno</strain>
        <tissue evidence="1">Liver</tissue>
    </source>
</reference>
<dbReference type="AlphaFoldDB" id="A0A2G9QJ69"/>
<sequence length="40" mass="4600">MFHIPISCLKYLCAKYTFFLIHIGEKRLGTSEDARDPPTS</sequence>
<proteinExistence type="predicted"/>
<organism evidence="1">
    <name type="scientific">Aquarana catesbeiana</name>
    <name type="common">American bullfrog</name>
    <name type="synonym">Rana catesbeiana</name>
    <dbReference type="NCBI Taxonomy" id="8400"/>
    <lineage>
        <taxon>Eukaryota</taxon>
        <taxon>Metazoa</taxon>
        <taxon>Chordata</taxon>
        <taxon>Craniata</taxon>
        <taxon>Vertebrata</taxon>
        <taxon>Euteleostomi</taxon>
        <taxon>Amphibia</taxon>
        <taxon>Batrachia</taxon>
        <taxon>Anura</taxon>
        <taxon>Neobatrachia</taxon>
        <taxon>Ranoidea</taxon>
        <taxon>Ranidae</taxon>
        <taxon>Aquarana</taxon>
    </lineage>
</organism>